<dbReference type="InterPro" id="IPR027417">
    <property type="entry name" value="P-loop_NTPase"/>
</dbReference>
<protein>
    <submittedName>
        <fullName evidence="2">P-loop containing nucleoside triphosphate hydrolase protein</fullName>
    </submittedName>
</protein>
<proteinExistence type="predicted"/>
<dbReference type="Pfam" id="PF01926">
    <property type="entry name" value="MMR_HSR1"/>
    <property type="match status" value="1"/>
</dbReference>
<dbReference type="OrthoDB" id="8954335at2759"/>
<name>A0A8K0SS74_9HYPO</name>
<dbReference type="EMBL" id="JAGPNK010000010">
    <property type="protein sequence ID" value="KAH7312522.1"/>
    <property type="molecule type" value="Genomic_DNA"/>
</dbReference>
<evidence type="ECO:0000313" key="3">
    <source>
        <dbReference type="Proteomes" id="UP000813444"/>
    </source>
</evidence>
<dbReference type="Proteomes" id="UP000813444">
    <property type="component" value="Unassembled WGS sequence"/>
</dbReference>
<dbReference type="InterPro" id="IPR006073">
    <property type="entry name" value="GTP-bd"/>
</dbReference>
<accession>A0A8K0SS74</accession>
<reference evidence="2" key="1">
    <citation type="journal article" date="2021" name="Nat. Commun.">
        <title>Genetic determinants of endophytism in the Arabidopsis root mycobiome.</title>
        <authorList>
            <person name="Mesny F."/>
            <person name="Miyauchi S."/>
            <person name="Thiergart T."/>
            <person name="Pickel B."/>
            <person name="Atanasova L."/>
            <person name="Karlsson M."/>
            <person name="Huettel B."/>
            <person name="Barry K.W."/>
            <person name="Haridas S."/>
            <person name="Chen C."/>
            <person name="Bauer D."/>
            <person name="Andreopoulos W."/>
            <person name="Pangilinan J."/>
            <person name="LaButti K."/>
            <person name="Riley R."/>
            <person name="Lipzen A."/>
            <person name="Clum A."/>
            <person name="Drula E."/>
            <person name="Henrissat B."/>
            <person name="Kohler A."/>
            <person name="Grigoriev I.V."/>
            <person name="Martin F.M."/>
            <person name="Hacquard S."/>
        </authorList>
    </citation>
    <scope>NUCLEOTIDE SEQUENCE</scope>
    <source>
        <strain evidence="2">MPI-CAGE-CH-0235</strain>
    </source>
</reference>
<organism evidence="2 3">
    <name type="scientific">Stachybotrys elegans</name>
    <dbReference type="NCBI Taxonomy" id="80388"/>
    <lineage>
        <taxon>Eukaryota</taxon>
        <taxon>Fungi</taxon>
        <taxon>Dikarya</taxon>
        <taxon>Ascomycota</taxon>
        <taxon>Pezizomycotina</taxon>
        <taxon>Sordariomycetes</taxon>
        <taxon>Hypocreomycetidae</taxon>
        <taxon>Hypocreales</taxon>
        <taxon>Stachybotryaceae</taxon>
        <taxon>Stachybotrys</taxon>
    </lineage>
</organism>
<dbReference type="AlphaFoldDB" id="A0A8K0SS74"/>
<dbReference type="Gene3D" id="3.40.50.300">
    <property type="entry name" value="P-loop containing nucleotide triphosphate hydrolases"/>
    <property type="match status" value="1"/>
</dbReference>
<dbReference type="GO" id="GO:0005525">
    <property type="term" value="F:GTP binding"/>
    <property type="evidence" value="ECO:0007669"/>
    <property type="project" value="InterPro"/>
</dbReference>
<keyword evidence="3" id="KW-1185">Reference proteome</keyword>
<comment type="caution">
    <text evidence="2">The sequence shown here is derived from an EMBL/GenBank/DDBJ whole genome shotgun (WGS) entry which is preliminary data.</text>
</comment>
<dbReference type="GO" id="GO:0016787">
    <property type="term" value="F:hydrolase activity"/>
    <property type="evidence" value="ECO:0007669"/>
    <property type="project" value="UniProtKB-KW"/>
</dbReference>
<gene>
    <name evidence="2" type="ORF">B0I35DRAFT_437216</name>
</gene>
<keyword evidence="2" id="KW-0378">Hydrolase</keyword>
<evidence type="ECO:0000313" key="2">
    <source>
        <dbReference type="EMBL" id="KAH7312522.1"/>
    </source>
</evidence>
<evidence type="ECO:0000259" key="1">
    <source>
        <dbReference type="Pfam" id="PF01926"/>
    </source>
</evidence>
<dbReference type="SUPFAM" id="SSF52540">
    <property type="entry name" value="P-loop containing nucleoside triphosphate hydrolases"/>
    <property type="match status" value="1"/>
</dbReference>
<sequence>MDLPAPQLEEQADRFAALLGIKKPNPTDVFFLVVGRTGSGKSTFISQCTGKNVNIGHGLFSCTNTLDVFEMHLNGRRIFLCDTPGFNDTNRPDIEVLETIASCLSVSYANKVRIHGIIMLHPISDNRIGGSSLRNIDMLRAMIGTARYDNLAIVTTMWPCVCKAEDDERLEARYNELVIDDRFFGDMIGKGAEIFRLHDTGSMSGHDLATGRWGPRNIVAHLVHRADKHPLDGLLLQKEMVDQGKSLGRTAAGLLLAGDINRTQNFHQERLREVDEAGKEVGVALNQLSHLMSTRKRALEELSKLKSANEALEKNLFTMHLQGQRQWKDFLSRQLRQMERDHHQKLLGSVQQPSTLDVSLRDNEKGDSMQLIREEVSQIRRVQEKVKGYKGHIVNGATNGVAASMTASILAGKQGWRQTGCSCFRGCTALTIFR</sequence>
<feature type="domain" description="G" evidence="1">
    <location>
        <begin position="32"/>
        <end position="89"/>
    </location>
</feature>
<dbReference type="CDD" id="cd00882">
    <property type="entry name" value="Ras_like_GTPase"/>
    <property type="match status" value="1"/>
</dbReference>